<dbReference type="GO" id="GO:0016787">
    <property type="term" value="F:hydrolase activity"/>
    <property type="evidence" value="ECO:0007669"/>
    <property type="project" value="UniProtKB-KW"/>
</dbReference>
<protein>
    <submittedName>
        <fullName evidence="1">Alpha/beta hydrolase</fullName>
    </submittedName>
</protein>
<dbReference type="EMBL" id="JAQOSQ010000040">
    <property type="protein sequence ID" value="MDJ1185584.1"/>
    <property type="molecule type" value="Genomic_DNA"/>
</dbReference>
<dbReference type="Gene3D" id="3.40.50.1820">
    <property type="entry name" value="alpha/beta hydrolase"/>
    <property type="match status" value="1"/>
</dbReference>
<sequence length="315" mass="35590">MTDYPLDTSNIPAEKLAVVKYLAEFAVRPMFRTPVHKQPDEYGITNYEDIFFSSADGVPLEGWLIRAEGSNKLIIANHPMPMSRSGFTGHWGEPWSGVDDLEIDFVKAYIHLVNAGYNVLAYDLRNHGNSGAANGGICGIGRYEWRDCIGAKQYVDAHPELKDMTLGLLSRCTGANAQYEAIHRHPELFENVKCMMSPLPVSMTALMTSFATLQGVGEYMDVMDFEQVKLGGFKNSEMTPHLFAPSVKMPVFMTQVLEDLWTDNPADGQKTFDLLGSEEKELFWIEGTTRRFDGYNYFGNKPEKMIAWFDKYMKD</sequence>
<keyword evidence="1" id="KW-0378">Hydrolase</keyword>
<reference evidence="1 2" key="1">
    <citation type="submission" date="2023-01" db="EMBL/GenBank/DDBJ databases">
        <title>Novel diversity within Roseofilum (Cyanobacteria; Desertifilaceae) from marine benthic mats with descriptions of four novel species.</title>
        <authorList>
            <person name="Wang Y."/>
            <person name="Berthold D.E."/>
            <person name="Hu J."/>
            <person name="Lefler F.W."/>
            <person name="Laughinghouse H.D. IV."/>
        </authorList>
    </citation>
    <scope>NUCLEOTIDE SEQUENCE [LARGE SCALE GENOMIC DNA]</scope>
    <source>
        <strain evidence="1 2">BLCC-M143</strain>
    </source>
</reference>
<evidence type="ECO:0000313" key="1">
    <source>
        <dbReference type="EMBL" id="MDJ1185584.1"/>
    </source>
</evidence>
<gene>
    <name evidence="1" type="ORF">PMH09_20575</name>
</gene>
<organism evidence="1 2">
    <name type="scientific">Roseofilum casamattae BLCC-M143</name>
    <dbReference type="NCBI Taxonomy" id="3022442"/>
    <lineage>
        <taxon>Bacteria</taxon>
        <taxon>Bacillati</taxon>
        <taxon>Cyanobacteriota</taxon>
        <taxon>Cyanophyceae</taxon>
        <taxon>Desertifilales</taxon>
        <taxon>Desertifilaceae</taxon>
        <taxon>Roseofilum</taxon>
        <taxon>Roseofilum casamattae</taxon>
    </lineage>
</organism>
<comment type="caution">
    <text evidence="1">The sequence shown here is derived from an EMBL/GenBank/DDBJ whole genome shotgun (WGS) entry which is preliminary data.</text>
</comment>
<dbReference type="RefSeq" id="WP_283760224.1">
    <property type="nucleotide sequence ID" value="NZ_JAQOSQ010000040.1"/>
</dbReference>
<name>A0ABT7C3Z9_9CYAN</name>
<dbReference type="SUPFAM" id="SSF53474">
    <property type="entry name" value="alpha/beta-Hydrolases"/>
    <property type="match status" value="1"/>
</dbReference>
<evidence type="ECO:0000313" key="2">
    <source>
        <dbReference type="Proteomes" id="UP001232992"/>
    </source>
</evidence>
<dbReference type="InterPro" id="IPR029058">
    <property type="entry name" value="AB_hydrolase_fold"/>
</dbReference>
<keyword evidence="2" id="KW-1185">Reference proteome</keyword>
<accession>A0ABT7C3Z9</accession>
<dbReference type="Proteomes" id="UP001232992">
    <property type="component" value="Unassembled WGS sequence"/>
</dbReference>
<proteinExistence type="predicted"/>